<dbReference type="PROSITE" id="PS50234">
    <property type="entry name" value="VWFA"/>
    <property type="match status" value="1"/>
</dbReference>
<organism evidence="3 4">
    <name type="scientific">Deinococcus cellulosilyticus (strain DSM 18568 / NBRC 106333 / KACC 11606 / 5516J-15)</name>
    <dbReference type="NCBI Taxonomy" id="1223518"/>
    <lineage>
        <taxon>Bacteria</taxon>
        <taxon>Thermotogati</taxon>
        <taxon>Deinococcota</taxon>
        <taxon>Deinococci</taxon>
        <taxon>Deinococcales</taxon>
        <taxon>Deinococcaceae</taxon>
        <taxon>Deinococcus</taxon>
    </lineage>
</organism>
<gene>
    <name evidence="3" type="ORF">DC3_40080</name>
</gene>
<evidence type="ECO:0000259" key="2">
    <source>
        <dbReference type="PROSITE" id="PS50234"/>
    </source>
</evidence>
<reference evidence="3 4" key="1">
    <citation type="submission" date="2019-07" db="EMBL/GenBank/DDBJ databases">
        <title>Whole genome shotgun sequence of Deinococcus cellulosilyticus NBRC 106333.</title>
        <authorList>
            <person name="Hosoyama A."/>
            <person name="Uohara A."/>
            <person name="Ohji S."/>
            <person name="Ichikawa N."/>
        </authorList>
    </citation>
    <scope>NUCLEOTIDE SEQUENCE [LARGE SCALE GENOMIC DNA]</scope>
    <source>
        <strain evidence="3 4">NBRC 106333</strain>
    </source>
</reference>
<dbReference type="EMBL" id="BJXB01000020">
    <property type="protein sequence ID" value="GEM48373.1"/>
    <property type="molecule type" value="Genomic_DNA"/>
</dbReference>
<evidence type="ECO:0000256" key="1">
    <source>
        <dbReference type="SAM" id="SignalP"/>
    </source>
</evidence>
<dbReference type="InterPro" id="IPR002035">
    <property type="entry name" value="VWF_A"/>
</dbReference>
<accession>A0A511N6A6</accession>
<evidence type="ECO:0000313" key="4">
    <source>
        <dbReference type="Proteomes" id="UP000321306"/>
    </source>
</evidence>
<feature type="signal peptide" evidence="1">
    <location>
        <begin position="1"/>
        <end position="20"/>
    </location>
</feature>
<sequence length="831" mass="88812">MRIFPKTLTLGLMLVASAHATQVEIILDASGSMYTKLENGQSRIQVARSVLSGFIASLPDDPQLNVGLRVYGGKTTEGSSCEDSQLVLPISGINRTALQDTVRKTAPKGATPIAYSLQQAASDFAPGDDRKVIVLVTDGMESCGGDLKASLNPFKERGLEVDLRIIGIDLDAKAQQAFQGLGTFENTTTATGLARALGKAVEQVVQVVDEKAQLDIQLTQGGAPFQSSGTVTLTSAAGGERLVLQAQNTTGLFGGQVRVGSYSLHINTPAGVRSYSGVVVNPGQNSYRFEAADPAKPVRVTVHPSTPVMGSTITVDVQNVPEDGLDAYLRLVHPEDPDFESGFETYVGSQNGQFNVRLPEAPETLEFRYVRNRSGEIEVLGRSSPFTPRDVPATLKIANQVNAGDLLQVAWTGPANGSDYLTVVKADAPDGAFDVTLNLYGQPAVTQIRLPFQPGQYELRYMTPAGRVLGRAKFTAVQGKYSLQAPAKVKVGQDIEVQFQGPGLPNDHITLVPKEAPADRTDQHFMAEQLQGKGTLRVPQTPGEYQIRYNNGIAGQTFAVLPLTVEGVEYSVSAPKSAPAGTQINIQWKGAIAPGDYLTIVPRDTPDGHYLQTVSADTTGPVQMTVPVHPGEYELRYQSSGLNNQVMARTLITAVPRQITLTYPASVMAGSLLRVTPKGPFLSGDYLTVVPDGAPDGTYLAHVPVDGGNPVLVQTPEDAGEYEVRYMNSQNDGMVVYRQKITLTEAKATLKGPATARAGSTVKVTWTGPGASTDRVVIARKDSDASEWISEITLGQVIQLDIGLPEETGEFEVRYLTQGGKVLAALPIKVQ</sequence>
<feature type="domain" description="VWFA" evidence="2">
    <location>
        <begin position="22"/>
        <end position="204"/>
    </location>
</feature>
<dbReference type="AlphaFoldDB" id="A0A511N6A6"/>
<dbReference type="Pfam" id="PF13519">
    <property type="entry name" value="VWA_2"/>
    <property type="match status" value="1"/>
</dbReference>
<feature type="chain" id="PRO_5021953577" description="VWFA domain-containing protein" evidence="1">
    <location>
        <begin position="21"/>
        <end position="831"/>
    </location>
</feature>
<dbReference type="SUPFAM" id="SSF53300">
    <property type="entry name" value="vWA-like"/>
    <property type="match status" value="1"/>
</dbReference>
<keyword evidence="1" id="KW-0732">Signal</keyword>
<dbReference type="OrthoDB" id="9783818at2"/>
<dbReference type="Proteomes" id="UP000321306">
    <property type="component" value="Unassembled WGS sequence"/>
</dbReference>
<dbReference type="SMART" id="SM00327">
    <property type="entry name" value="VWA"/>
    <property type="match status" value="1"/>
</dbReference>
<comment type="caution">
    <text evidence="3">The sequence shown here is derived from an EMBL/GenBank/DDBJ whole genome shotgun (WGS) entry which is preliminary data.</text>
</comment>
<dbReference type="InterPro" id="IPR036465">
    <property type="entry name" value="vWFA_dom_sf"/>
</dbReference>
<protein>
    <recommendedName>
        <fullName evidence="2">VWFA domain-containing protein</fullName>
    </recommendedName>
</protein>
<evidence type="ECO:0000313" key="3">
    <source>
        <dbReference type="EMBL" id="GEM48373.1"/>
    </source>
</evidence>
<dbReference type="RefSeq" id="WP_146887404.1">
    <property type="nucleotide sequence ID" value="NZ_BJXB01000020.1"/>
</dbReference>
<dbReference type="Gene3D" id="3.40.50.410">
    <property type="entry name" value="von Willebrand factor, type A domain"/>
    <property type="match status" value="1"/>
</dbReference>
<proteinExistence type="predicted"/>
<keyword evidence="4" id="KW-1185">Reference proteome</keyword>
<name>A0A511N6A6_DEIC1</name>